<keyword evidence="1" id="KW-0808">Transferase</keyword>
<evidence type="ECO:0000256" key="2">
    <source>
        <dbReference type="ARBA" id="ARBA00023315"/>
    </source>
</evidence>
<name>A0ABS3J6S7_9HYPH</name>
<comment type="caution">
    <text evidence="4">The sequence shown here is derived from an EMBL/GenBank/DDBJ whole genome shotgun (WGS) entry which is preliminary data.</text>
</comment>
<accession>A0ABS3J6S7</accession>
<dbReference type="Gene3D" id="3.40.630.30">
    <property type="match status" value="1"/>
</dbReference>
<keyword evidence="5" id="KW-1185">Reference proteome</keyword>
<gene>
    <name evidence="4" type="ORF">J1C47_14585</name>
</gene>
<dbReference type="Pfam" id="PF00583">
    <property type="entry name" value="Acetyltransf_1"/>
    <property type="match status" value="1"/>
</dbReference>
<dbReference type="EMBL" id="JAFMPY010000015">
    <property type="protein sequence ID" value="MBO0904870.1"/>
    <property type="molecule type" value="Genomic_DNA"/>
</dbReference>
<dbReference type="InterPro" id="IPR000182">
    <property type="entry name" value="GNAT_dom"/>
</dbReference>
<organism evidence="4 5">
    <name type="scientific">Jiella sonneratiae</name>
    <dbReference type="NCBI Taxonomy" id="2816856"/>
    <lineage>
        <taxon>Bacteria</taxon>
        <taxon>Pseudomonadati</taxon>
        <taxon>Pseudomonadota</taxon>
        <taxon>Alphaproteobacteria</taxon>
        <taxon>Hyphomicrobiales</taxon>
        <taxon>Aurantimonadaceae</taxon>
        <taxon>Jiella</taxon>
    </lineage>
</organism>
<protein>
    <submittedName>
        <fullName evidence="4">GNAT family N-acetyltransferase</fullName>
    </submittedName>
</protein>
<dbReference type="SUPFAM" id="SSF55729">
    <property type="entry name" value="Acyl-CoA N-acyltransferases (Nat)"/>
    <property type="match status" value="1"/>
</dbReference>
<dbReference type="Proteomes" id="UP000664288">
    <property type="component" value="Unassembled WGS sequence"/>
</dbReference>
<evidence type="ECO:0000313" key="4">
    <source>
        <dbReference type="EMBL" id="MBO0904870.1"/>
    </source>
</evidence>
<feature type="domain" description="N-acetyltransferase" evidence="3">
    <location>
        <begin position="12"/>
        <end position="161"/>
    </location>
</feature>
<dbReference type="PANTHER" id="PTHR43877">
    <property type="entry name" value="AMINOALKYLPHOSPHONATE N-ACETYLTRANSFERASE-RELATED-RELATED"/>
    <property type="match status" value="1"/>
</dbReference>
<dbReference type="PROSITE" id="PS51186">
    <property type="entry name" value="GNAT"/>
    <property type="match status" value="1"/>
</dbReference>
<evidence type="ECO:0000259" key="3">
    <source>
        <dbReference type="PROSITE" id="PS51186"/>
    </source>
</evidence>
<evidence type="ECO:0000256" key="1">
    <source>
        <dbReference type="ARBA" id="ARBA00022679"/>
    </source>
</evidence>
<reference evidence="4 5" key="1">
    <citation type="submission" date="2021-03" db="EMBL/GenBank/DDBJ databases">
        <title>Whole genome sequence of Jiella sp. MQZ13P-4.</title>
        <authorList>
            <person name="Tuo L."/>
        </authorList>
    </citation>
    <scope>NUCLEOTIDE SEQUENCE [LARGE SCALE GENOMIC DNA]</scope>
    <source>
        <strain evidence="4 5">MQZ13P-4</strain>
    </source>
</reference>
<dbReference type="InterPro" id="IPR016181">
    <property type="entry name" value="Acyl_CoA_acyltransferase"/>
</dbReference>
<keyword evidence="2" id="KW-0012">Acyltransferase</keyword>
<proteinExistence type="predicted"/>
<dbReference type="RefSeq" id="WP_207351515.1">
    <property type="nucleotide sequence ID" value="NZ_JAFMPY010000015.1"/>
</dbReference>
<evidence type="ECO:0000313" key="5">
    <source>
        <dbReference type="Proteomes" id="UP000664288"/>
    </source>
</evidence>
<sequence>MSAAPNEAAATLSVRPATAADVPAIADIWHRGWCDAHLGHVPEALLMHRSRESFQRRAGDRLEDSRIALSAGRVVGFLRVHADEVEQVFVAGGFRGSRVAPALMAAAEALLESRGMDAAFLVVNEANARARRFYEKQGWRFKTIVDYPVETDDGEMTIPILRYEKALPEPRMSA</sequence>
<dbReference type="PANTHER" id="PTHR43877:SF2">
    <property type="entry name" value="AMINOALKYLPHOSPHONATE N-ACETYLTRANSFERASE-RELATED"/>
    <property type="match status" value="1"/>
</dbReference>
<dbReference type="InterPro" id="IPR050832">
    <property type="entry name" value="Bact_Acetyltransf"/>
</dbReference>